<sequence>MKQLLIICSLVFLSACQSSVQSDEYKVISPNIDVFTFFSGQVYAWGIVQNRSGQLVQRFKVDIKGEIGQDNTLILDETFSYGYGEGVKHRVWRISKQGQGFTGDANDIATQAVGDVFGNALRWQYEMDLPVDDTTYRVAFDDWMWAFDKCTLMNRSYIKKFGLVVAEVTIFMQNQELPLGCTGALHP</sequence>
<evidence type="ECO:0000313" key="2">
    <source>
        <dbReference type="Proteomes" id="UP000076587"/>
    </source>
</evidence>
<dbReference type="Proteomes" id="UP000076587">
    <property type="component" value="Unassembled WGS sequence"/>
</dbReference>
<dbReference type="PATRIC" id="fig|1365253.3.peg.3537"/>
<protein>
    <recommendedName>
        <fullName evidence="3">DUF3833 domain-containing protein</fullName>
    </recommendedName>
</protein>
<comment type="caution">
    <text evidence="1">The sequence shown here is derived from an EMBL/GenBank/DDBJ whole genome shotgun (WGS) entry which is preliminary data.</text>
</comment>
<evidence type="ECO:0008006" key="3">
    <source>
        <dbReference type="Google" id="ProtNLM"/>
    </source>
</evidence>
<dbReference type="InterPro" id="IPR024409">
    <property type="entry name" value="DUF3833"/>
</dbReference>
<name>A0A161ZTZ9_9GAMM</name>
<evidence type="ECO:0000313" key="1">
    <source>
        <dbReference type="EMBL" id="KZN45498.1"/>
    </source>
</evidence>
<gene>
    <name evidence="1" type="ORF">N482_14770</name>
</gene>
<proteinExistence type="predicted"/>
<accession>A0A161ZTZ9</accession>
<dbReference type="EMBL" id="AUXT01000181">
    <property type="protein sequence ID" value="KZN45498.1"/>
    <property type="molecule type" value="Genomic_DNA"/>
</dbReference>
<dbReference type="RefSeq" id="WP_063378005.1">
    <property type="nucleotide sequence ID" value="NZ_AUXT01000181.1"/>
</dbReference>
<reference evidence="1 2" key="1">
    <citation type="submission" date="2013-07" db="EMBL/GenBank/DDBJ databases">
        <title>Comparative Genomic and Metabolomic Analysis of Twelve Strains of Pseudoalteromonas luteoviolacea.</title>
        <authorList>
            <person name="Vynne N.G."/>
            <person name="Mansson M."/>
            <person name="Gram L."/>
        </authorList>
    </citation>
    <scope>NUCLEOTIDE SEQUENCE [LARGE SCALE GENOMIC DNA]</scope>
    <source>
        <strain evidence="1 2">NCIMB 1942</strain>
    </source>
</reference>
<dbReference type="AlphaFoldDB" id="A0A161ZTZ9"/>
<dbReference type="PROSITE" id="PS51257">
    <property type="entry name" value="PROKAR_LIPOPROTEIN"/>
    <property type="match status" value="1"/>
</dbReference>
<dbReference type="OrthoDB" id="5296954at2"/>
<organism evidence="1 2">
    <name type="scientific">Pseudoalteromonas luteoviolacea NCIMB 1942</name>
    <dbReference type="NCBI Taxonomy" id="1365253"/>
    <lineage>
        <taxon>Bacteria</taxon>
        <taxon>Pseudomonadati</taxon>
        <taxon>Pseudomonadota</taxon>
        <taxon>Gammaproteobacteria</taxon>
        <taxon>Alteromonadales</taxon>
        <taxon>Pseudoalteromonadaceae</taxon>
        <taxon>Pseudoalteromonas</taxon>
    </lineage>
</organism>
<dbReference type="Pfam" id="PF12915">
    <property type="entry name" value="DUF3833"/>
    <property type="match status" value="1"/>
</dbReference>